<comment type="similarity">
    <text evidence="6">Belongs to the peptidase M48 family.</text>
</comment>
<sequence length="278" mass="30766">MKYEPKETGGNVNVSPRSPIKEFFILVGGILGVALAVYVILGIAAELIVSRLPPDFETKLGAVYSRAYPEAKQRTEAETCLQKILDRLQEGLPPGQRGYRARIVQSGKANAFAVPGKNIVVYSQLLKEAGSENEIAMVLAHEIGHFVNRDHLKVLGRRIVLLSMSMAVLGGDNAVTGMLQNSLFAAESKFSQKQERFADEFGLRLLNATYGHAAGAVDFFERQETKQKYPNFAFFFAGHPSHKDRINILKKLINERGYKIKDKIPVDSKIKAAGVRSF</sequence>
<keyword evidence="7" id="KW-0472">Membrane</keyword>
<dbReference type="GO" id="GO:0016020">
    <property type="term" value="C:membrane"/>
    <property type="evidence" value="ECO:0007669"/>
    <property type="project" value="TreeGrafter"/>
</dbReference>
<dbReference type="EMBL" id="PFMR01000332">
    <property type="protein sequence ID" value="PIZ14579.1"/>
    <property type="molecule type" value="Genomic_DNA"/>
</dbReference>
<evidence type="ECO:0000256" key="1">
    <source>
        <dbReference type="ARBA" id="ARBA00022670"/>
    </source>
</evidence>
<organism evidence="9 10">
    <name type="scientific">Candidatus Desantisbacteria bacterium CG_4_10_14_0_8_um_filter_48_22</name>
    <dbReference type="NCBI Taxonomy" id="1974543"/>
    <lineage>
        <taxon>Bacteria</taxon>
        <taxon>Candidatus Desantisiibacteriota</taxon>
    </lineage>
</organism>
<keyword evidence="7" id="KW-0812">Transmembrane</keyword>
<keyword evidence="1 6" id="KW-0645">Protease</keyword>
<gene>
    <name evidence="9" type="ORF">COY52_12060</name>
</gene>
<evidence type="ECO:0000256" key="4">
    <source>
        <dbReference type="ARBA" id="ARBA00022833"/>
    </source>
</evidence>
<feature type="transmembrane region" description="Helical" evidence="7">
    <location>
        <begin position="23"/>
        <end position="49"/>
    </location>
</feature>
<dbReference type="InterPro" id="IPR001915">
    <property type="entry name" value="Peptidase_M48"/>
</dbReference>
<dbReference type="Gene3D" id="3.30.2010.10">
    <property type="entry name" value="Metalloproteases ('zincins'), catalytic domain"/>
    <property type="match status" value="1"/>
</dbReference>
<feature type="domain" description="Peptidase M48" evidence="8">
    <location>
        <begin position="81"/>
        <end position="252"/>
    </location>
</feature>
<dbReference type="InterPro" id="IPR051156">
    <property type="entry name" value="Mito/Outer_Membr_Metalloprot"/>
</dbReference>
<name>A0A2M7S575_9BACT</name>
<dbReference type="Proteomes" id="UP000229307">
    <property type="component" value="Unassembled WGS sequence"/>
</dbReference>
<proteinExistence type="inferred from homology"/>
<dbReference type="GO" id="GO:0051603">
    <property type="term" value="P:proteolysis involved in protein catabolic process"/>
    <property type="evidence" value="ECO:0007669"/>
    <property type="project" value="TreeGrafter"/>
</dbReference>
<comment type="caution">
    <text evidence="9">The sequence shown here is derived from an EMBL/GenBank/DDBJ whole genome shotgun (WGS) entry which is preliminary data.</text>
</comment>
<protein>
    <submittedName>
        <fullName evidence="9">Peptidase M48</fullName>
    </submittedName>
</protein>
<dbReference type="GO" id="GO:0046872">
    <property type="term" value="F:metal ion binding"/>
    <property type="evidence" value="ECO:0007669"/>
    <property type="project" value="UniProtKB-KW"/>
</dbReference>
<evidence type="ECO:0000256" key="7">
    <source>
        <dbReference type="SAM" id="Phobius"/>
    </source>
</evidence>
<evidence type="ECO:0000256" key="3">
    <source>
        <dbReference type="ARBA" id="ARBA00022801"/>
    </source>
</evidence>
<keyword evidence="7" id="KW-1133">Transmembrane helix</keyword>
<evidence type="ECO:0000256" key="2">
    <source>
        <dbReference type="ARBA" id="ARBA00022723"/>
    </source>
</evidence>
<comment type="cofactor">
    <cofactor evidence="6">
        <name>Zn(2+)</name>
        <dbReference type="ChEBI" id="CHEBI:29105"/>
    </cofactor>
    <text evidence="6">Binds 1 zinc ion per subunit.</text>
</comment>
<dbReference type="GO" id="GO:0004222">
    <property type="term" value="F:metalloendopeptidase activity"/>
    <property type="evidence" value="ECO:0007669"/>
    <property type="project" value="InterPro"/>
</dbReference>
<dbReference type="AlphaFoldDB" id="A0A2M7S575"/>
<dbReference type="PANTHER" id="PTHR22726:SF1">
    <property type="entry name" value="METALLOENDOPEPTIDASE OMA1, MITOCHONDRIAL"/>
    <property type="match status" value="1"/>
</dbReference>
<accession>A0A2M7S575</accession>
<dbReference type="Pfam" id="PF01435">
    <property type="entry name" value="Peptidase_M48"/>
    <property type="match status" value="1"/>
</dbReference>
<keyword evidence="5 6" id="KW-0482">Metalloprotease</keyword>
<evidence type="ECO:0000313" key="10">
    <source>
        <dbReference type="Proteomes" id="UP000229307"/>
    </source>
</evidence>
<dbReference type="PANTHER" id="PTHR22726">
    <property type="entry name" value="METALLOENDOPEPTIDASE OMA1"/>
    <property type="match status" value="1"/>
</dbReference>
<keyword evidence="2" id="KW-0479">Metal-binding</keyword>
<evidence type="ECO:0000256" key="5">
    <source>
        <dbReference type="ARBA" id="ARBA00023049"/>
    </source>
</evidence>
<keyword evidence="3 6" id="KW-0378">Hydrolase</keyword>
<evidence type="ECO:0000313" key="9">
    <source>
        <dbReference type="EMBL" id="PIZ14579.1"/>
    </source>
</evidence>
<evidence type="ECO:0000259" key="8">
    <source>
        <dbReference type="Pfam" id="PF01435"/>
    </source>
</evidence>
<reference evidence="10" key="1">
    <citation type="submission" date="2017-09" db="EMBL/GenBank/DDBJ databases">
        <title>Depth-based differentiation of microbial function through sediment-hosted aquifers and enrichment of novel symbionts in the deep terrestrial subsurface.</title>
        <authorList>
            <person name="Probst A.J."/>
            <person name="Ladd B."/>
            <person name="Jarett J.K."/>
            <person name="Geller-Mcgrath D.E."/>
            <person name="Sieber C.M.K."/>
            <person name="Emerson J.B."/>
            <person name="Anantharaman K."/>
            <person name="Thomas B.C."/>
            <person name="Malmstrom R."/>
            <person name="Stieglmeier M."/>
            <person name="Klingl A."/>
            <person name="Woyke T."/>
            <person name="Ryan C.M."/>
            <person name="Banfield J.F."/>
        </authorList>
    </citation>
    <scope>NUCLEOTIDE SEQUENCE [LARGE SCALE GENOMIC DNA]</scope>
</reference>
<evidence type="ECO:0000256" key="6">
    <source>
        <dbReference type="RuleBase" id="RU003983"/>
    </source>
</evidence>
<dbReference type="CDD" id="cd07332">
    <property type="entry name" value="M48C_Oma1_like"/>
    <property type="match status" value="1"/>
</dbReference>
<keyword evidence="4 6" id="KW-0862">Zinc</keyword>